<dbReference type="Proteomes" id="UP001156218">
    <property type="component" value="Chromosome"/>
</dbReference>
<dbReference type="InterPro" id="IPR050250">
    <property type="entry name" value="Macrolide_Exporter_MacB"/>
</dbReference>
<dbReference type="Pfam" id="PF02687">
    <property type="entry name" value="FtsX"/>
    <property type="match status" value="1"/>
</dbReference>
<feature type="transmembrane region" description="Helical" evidence="7">
    <location>
        <begin position="15"/>
        <end position="32"/>
    </location>
</feature>
<evidence type="ECO:0000256" key="3">
    <source>
        <dbReference type="ARBA" id="ARBA00022692"/>
    </source>
</evidence>
<feature type="domain" description="MacB-like periplasmic core" evidence="9">
    <location>
        <begin position="72"/>
        <end position="246"/>
    </location>
</feature>
<keyword evidence="3 7" id="KW-0812">Transmembrane</keyword>
<keyword evidence="4 7" id="KW-1133">Transmembrane helix</keyword>
<evidence type="ECO:0000313" key="11">
    <source>
        <dbReference type="EMBL" id="KAB4484962.1"/>
    </source>
</evidence>
<evidence type="ECO:0000313" key="15">
    <source>
        <dbReference type="EMBL" id="UYU64758.1"/>
    </source>
</evidence>
<evidence type="ECO:0000313" key="10">
    <source>
        <dbReference type="EMBL" id="KAB4312588.1"/>
    </source>
</evidence>
<accession>C6ISP1</accession>
<dbReference type="EMBL" id="CP083680">
    <property type="protein sequence ID" value="UYU64758.1"/>
    <property type="molecule type" value="Genomic_DNA"/>
</dbReference>
<evidence type="ECO:0000313" key="21">
    <source>
        <dbReference type="Proteomes" id="UP001217776"/>
    </source>
</evidence>
<evidence type="ECO:0000313" key="16">
    <source>
        <dbReference type="Proteomes" id="UP000283616"/>
    </source>
</evidence>
<feature type="domain" description="ABC3 transporter permease C-terminal" evidence="8">
    <location>
        <begin position="296"/>
        <end position="410"/>
    </location>
</feature>
<dbReference type="GO" id="GO:0022857">
    <property type="term" value="F:transmembrane transporter activity"/>
    <property type="evidence" value="ECO:0007669"/>
    <property type="project" value="TreeGrafter"/>
</dbReference>
<evidence type="ECO:0000256" key="2">
    <source>
        <dbReference type="ARBA" id="ARBA00022475"/>
    </source>
</evidence>
<evidence type="ECO:0000313" key="20">
    <source>
        <dbReference type="Proteomes" id="UP001156218"/>
    </source>
</evidence>
<dbReference type="EMBL" id="JAQNVG010000055">
    <property type="protein sequence ID" value="MDC2238633.1"/>
    <property type="molecule type" value="Genomic_DNA"/>
</dbReference>
<comment type="similarity">
    <text evidence="6">Belongs to the ABC-4 integral membrane protein family.</text>
</comment>
<dbReference type="Proteomes" id="UP000436858">
    <property type="component" value="Unassembled WGS sequence"/>
</dbReference>
<dbReference type="GO" id="GO:0005886">
    <property type="term" value="C:plasma membrane"/>
    <property type="evidence" value="ECO:0007669"/>
    <property type="project" value="UniProtKB-SubCell"/>
</dbReference>
<feature type="transmembrane region" description="Helical" evidence="7">
    <location>
        <begin position="344"/>
        <end position="364"/>
    </location>
</feature>
<reference evidence="18 19" key="2">
    <citation type="journal article" date="2019" name="Nat. Med.">
        <title>A library of human gut bacterial isolates paired with longitudinal multiomics data enables mechanistic microbiome research.</title>
        <authorList>
            <person name="Poyet M."/>
            <person name="Groussin M."/>
            <person name="Gibbons S.M."/>
            <person name="Avila-Pacheco J."/>
            <person name="Jiang X."/>
            <person name="Kearney S.M."/>
            <person name="Perrotta A.R."/>
            <person name="Berdy B."/>
            <person name="Zhao S."/>
            <person name="Lieberman T.D."/>
            <person name="Swanson P.K."/>
            <person name="Smith M."/>
            <person name="Roesemann S."/>
            <person name="Alexander J.E."/>
            <person name="Rich S.A."/>
            <person name="Livny J."/>
            <person name="Vlamakis H."/>
            <person name="Clish C."/>
            <person name="Bullock K."/>
            <person name="Deik A."/>
            <person name="Scott J."/>
            <person name="Pierce K.A."/>
            <person name="Xavier R.J."/>
            <person name="Alm E.J."/>
        </authorList>
    </citation>
    <scope>NUCLEOTIDE SEQUENCE [LARGE SCALE GENOMIC DNA]</scope>
    <source>
        <strain evidence="11 18">BIOML-A162</strain>
        <strain evidence="10 19">BIOML-A188</strain>
    </source>
</reference>
<dbReference type="EMBL" id="QSJP01000013">
    <property type="protein sequence ID" value="RHD86668.1"/>
    <property type="molecule type" value="Genomic_DNA"/>
</dbReference>
<keyword evidence="5 7" id="KW-0472">Membrane</keyword>
<name>A0A0P0FDL5_BACT4</name>
<accession>A0A0P0FDL5</accession>
<protein>
    <submittedName>
        <fullName evidence="13">ABC transporter permease</fullName>
    </submittedName>
    <submittedName>
        <fullName evidence="12">FtsX-like permease family protein</fullName>
    </submittedName>
</protein>
<dbReference type="PANTHER" id="PTHR30572">
    <property type="entry name" value="MEMBRANE COMPONENT OF TRANSPORTER-RELATED"/>
    <property type="match status" value="1"/>
</dbReference>
<dbReference type="KEGG" id="btho:Btheta7330_01682"/>
<feature type="transmembrane region" description="Helical" evidence="7">
    <location>
        <begin position="294"/>
        <end position="314"/>
    </location>
</feature>
<evidence type="ECO:0000313" key="12">
    <source>
        <dbReference type="EMBL" id="MDC2238633.1"/>
    </source>
</evidence>
<comment type="subcellular location">
    <subcellularLocation>
        <location evidence="1">Cell membrane</location>
        <topology evidence="1">Multi-pass membrane protein</topology>
    </subcellularLocation>
</comment>
<dbReference type="Pfam" id="PF12704">
    <property type="entry name" value="MacB_PCD"/>
    <property type="match status" value="1"/>
</dbReference>
<evidence type="ECO:0000259" key="9">
    <source>
        <dbReference type="Pfam" id="PF12704"/>
    </source>
</evidence>
<evidence type="ECO:0000256" key="1">
    <source>
        <dbReference type="ARBA" id="ARBA00004651"/>
    </source>
</evidence>
<evidence type="ECO:0000256" key="4">
    <source>
        <dbReference type="ARBA" id="ARBA00022989"/>
    </source>
</evidence>
<keyword evidence="2" id="KW-1003">Cell membrane</keyword>
<evidence type="ECO:0000256" key="5">
    <source>
        <dbReference type="ARBA" id="ARBA00023136"/>
    </source>
</evidence>
<dbReference type="PANTHER" id="PTHR30572:SF4">
    <property type="entry name" value="ABC TRANSPORTER PERMEASE YTRF"/>
    <property type="match status" value="1"/>
</dbReference>
<evidence type="ECO:0000313" key="18">
    <source>
        <dbReference type="Proteomes" id="UP000436858"/>
    </source>
</evidence>
<reference evidence="12" key="4">
    <citation type="submission" date="2022-10" db="EMBL/GenBank/DDBJ databases">
        <title>Human gut microbiome strain richness.</title>
        <authorList>
            <person name="Chen-Liaw A."/>
        </authorList>
    </citation>
    <scope>NUCLEOTIDE SEQUENCE</scope>
    <source>
        <strain evidence="12">1001283st1_A3_1001283B150304_161114</strain>
    </source>
</reference>
<dbReference type="AlphaFoldDB" id="A0A0P0FDL5"/>
<dbReference type="Proteomes" id="UP000283616">
    <property type="component" value="Unassembled WGS sequence"/>
</dbReference>
<organism evidence="12 21">
    <name type="scientific">Bacteroides thetaiotaomicron</name>
    <dbReference type="NCBI Taxonomy" id="818"/>
    <lineage>
        <taxon>Bacteria</taxon>
        <taxon>Pseudomonadati</taxon>
        <taxon>Bacteroidota</taxon>
        <taxon>Bacteroidia</taxon>
        <taxon>Bacteroidales</taxon>
        <taxon>Bacteroidaceae</taxon>
        <taxon>Bacteroides</taxon>
    </lineage>
</organism>
<feature type="transmembrane region" description="Helical" evidence="7">
    <location>
        <begin position="376"/>
        <end position="400"/>
    </location>
</feature>
<dbReference type="EMBL" id="QROV01000010">
    <property type="protein sequence ID" value="RHL59669.1"/>
    <property type="molecule type" value="Genomic_DNA"/>
</dbReference>
<evidence type="ECO:0000313" key="17">
    <source>
        <dbReference type="Proteomes" id="UP000284785"/>
    </source>
</evidence>
<dbReference type="EMBL" id="WCSY01000010">
    <property type="protein sequence ID" value="KAB4312588.1"/>
    <property type="molecule type" value="Genomic_DNA"/>
</dbReference>
<dbReference type="OMA" id="EPRGFDI"/>
<dbReference type="InterPro" id="IPR025857">
    <property type="entry name" value="MacB_PCD"/>
</dbReference>
<evidence type="ECO:0000313" key="14">
    <source>
        <dbReference type="EMBL" id="RHL59669.1"/>
    </source>
</evidence>
<evidence type="ECO:0000259" key="8">
    <source>
        <dbReference type="Pfam" id="PF02687"/>
    </source>
</evidence>
<sequence>MQLLKQIWNERRSNGWLWAELLIVFVVLWYIVDWTYATARTYYEPLGYDITNTYYLELSLKNNKSDSYIPRGQKETTTGQDIVELTNRLRRLPEVEAVSISVNARPYIGSNSGIRFRLDTLVRSPLRRPVTPEFFQVFRYQSADGQGYQPLMQAIKNGNAVLSENIWPDGYKGDRTLLGKEVVNVDDSTDVYKIAAVSTKVRYNDFWPNYSDRYMAIPLTEAQLAEINDDLYPLNTEVCLRVKPNTAPGFPERLMEQSDTQFSVGNLFILKVHDYEMIREDYNRTNVNQMQTRFWMMGFLLVNILLGIVGTFWFRTQHRRGELGLRVAVGSTRMGLWHRLNKEGLLLLALAALPAAIICYNIGYLELTEGGIEWSIIRFLITFCVTSLLMALMILIGIWFPARQAIRIQPAEALREE</sequence>
<dbReference type="Proteomes" id="UP001217776">
    <property type="component" value="Unassembled WGS sequence"/>
</dbReference>
<dbReference type="EMBL" id="WCRY01000004">
    <property type="protein sequence ID" value="KAB4484962.1"/>
    <property type="molecule type" value="Genomic_DNA"/>
</dbReference>
<proteinExistence type="inferred from homology"/>
<evidence type="ECO:0000256" key="7">
    <source>
        <dbReference type="SAM" id="Phobius"/>
    </source>
</evidence>
<dbReference type="RefSeq" id="WP_008764774.1">
    <property type="nucleotide sequence ID" value="NZ_BAABXH010000001.1"/>
</dbReference>
<gene>
    <name evidence="14" type="ORF">DW011_10870</name>
    <name evidence="13" type="ORF">DW780_15000</name>
    <name evidence="11" type="ORF">GAN91_05485</name>
    <name evidence="10" type="ORF">GAO51_12030</name>
    <name evidence="15" type="ORF">KQP68_14315</name>
    <name evidence="12" type="ORF">PO127_23080</name>
</gene>
<dbReference type="Proteomes" id="UP000440614">
    <property type="component" value="Unassembled WGS sequence"/>
</dbReference>
<reference evidence="16 17" key="1">
    <citation type="submission" date="2018-08" db="EMBL/GenBank/DDBJ databases">
        <title>A genome reference for cultivated species of the human gut microbiota.</title>
        <authorList>
            <person name="Zou Y."/>
            <person name="Xue W."/>
            <person name="Luo G."/>
        </authorList>
    </citation>
    <scope>NUCLEOTIDE SEQUENCE [LARGE SCALE GENOMIC DNA]</scope>
    <source>
        <strain evidence="14 16">AF37-12</strain>
        <strain evidence="13 17">AM30-26</strain>
    </source>
</reference>
<dbReference type="InterPro" id="IPR003838">
    <property type="entry name" value="ABC3_permease_C"/>
</dbReference>
<evidence type="ECO:0000313" key="13">
    <source>
        <dbReference type="EMBL" id="RHD86668.1"/>
    </source>
</evidence>
<reference evidence="15 20" key="3">
    <citation type="submission" date="2021-06" db="EMBL/GenBank/DDBJ databases">
        <title>Interrogation of the integrated mobile genetic elements in gut-associated Bacteroides with a consensus prediction approach.</title>
        <authorList>
            <person name="Campbell D.E."/>
            <person name="Leigh J.R."/>
            <person name="Kim T."/>
            <person name="England W."/>
            <person name="Whitaker R.J."/>
            <person name="Degnan P.H."/>
        </authorList>
    </citation>
    <scope>NUCLEOTIDE SEQUENCE [LARGE SCALE GENOMIC DNA]</scope>
    <source>
        <strain evidence="15 20">WAL8669</strain>
    </source>
</reference>
<dbReference type="Proteomes" id="UP000284785">
    <property type="component" value="Unassembled WGS sequence"/>
</dbReference>
<evidence type="ECO:0000256" key="6">
    <source>
        <dbReference type="ARBA" id="ARBA00038076"/>
    </source>
</evidence>
<dbReference type="GeneID" id="60927513"/>
<evidence type="ECO:0000313" key="19">
    <source>
        <dbReference type="Proteomes" id="UP000440614"/>
    </source>
</evidence>